<evidence type="ECO:0000256" key="1">
    <source>
        <dbReference type="ARBA" id="ARBA00010617"/>
    </source>
</evidence>
<accession>A0A8H5KMQ2</accession>
<dbReference type="OrthoDB" id="1103324at2759"/>
<dbReference type="InterPro" id="IPR001128">
    <property type="entry name" value="Cyt_P450"/>
</dbReference>
<dbReference type="PRINTS" id="PR00463">
    <property type="entry name" value="EP450I"/>
</dbReference>
<dbReference type="Proteomes" id="UP000546213">
    <property type="component" value="Unassembled WGS sequence"/>
</dbReference>
<comment type="similarity">
    <text evidence="1">Belongs to the cytochrome P450 family.</text>
</comment>
<comment type="cofactor">
    <cofactor evidence="6">
        <name>heme</name>
        <dbReference type="ChEBI" id="CHEBI:30413"/>
    </cofactor>
</comment>
<proteinExistence type="inferred from homology"/>
<evidence type="ECO:0000313" key="7">
    <source>
        <dbReference type="EMBL" id="KAF5577125.1"/>
    </source>
</evidence>
<keyword evidence="3" id="KW-0560">Oxidoreductase</keyword>
<comment type="caution">
    <text evidence="7">The sequence shown here is derived from an EMBL/GenBank/DDBJ whole genome shotgun (WGS) entry which is preliminary data.</text>
</comment>
<keyword evidence="2 6" id="KW-0479">Metal-binding</keyword>
<dbReference type="PANTHER" id="PTHR46300:SF2">
    <property type="entry name" value="CYTOCHROME P450 MONOOXYGENASE ALNH-RELATED"/>
    <property type="match status" value="1"/>
</dbReference>
<evidence type="ECO:0000256" key="2">
    <source>
        <dbReference type="ARBA" id="ARBA00022723"/>
    </source>
</evidence>
<reference evidence="7 8" key="1">
    <citation type="submission" date="2020-05" db="EMBL/GenBank/DDBJ databases">
        <title>Identification and distribution of gene clusters putatively required for synthesis of sphingolipid metabolism inhibitors in phylogenetically diverse species of the filamentous fungus Fusarium.</title>
        <authorList>
            <person name="Kim H.-S."/>
            <person name="Busman M."/>
            <person name="Brown D.W."/>
            <person name="Divon H."/>
            <person name="Uhlig S."/>
            <person name="Proctor R.H."/>
        </authorList>
    </citation>
    <scope>NUCLEOTIDE SEQUENCE [LARGE SCALE GENOMIC DNA]</scope>
    <source>
        <strain evidence="7 8">NRRL 36939</strain>
    </source>
</reference>
<dbReference type="GO" id="GO:0016705">
    <property type="term" value="F:oxidoreductase activity, acting on paired donors, with incorporation or reduction of molecular oxygen"/>
    <property type="evidence" value="ECO:0007669"/>
    <property type="project" value="InterPro"/>
</dbReference>
<keyword evidence="8" id="KW-1185">Reference proteome</keyword>
<dbReference type="SUPFAM" id="SSF48264">
    <property type="entry name" value="Cytochrome P450"/>
    <property type="match status" value="1"/>
</dbReference>
<organism evidence="7 8">
    <name type="scientific">Fusarium pseudocircinatum</name>
    <dbReference type="NCBI Taxonomy" id="56676"/>
    <lineage>
        <taxon>Eukaryota</taxon>
        <taxon>Fungi</taxon>
        <taxon>Dikarya</taxon>
        <taxon>Ascomycota</taxon>
        <taxon>Pezizomycotina</taxon>
        <taxon>Sordariomycetes</taxon>
        <taxon>Hypocreomycetidae</taxon>
        <taxon>Hypocreales</taxon>
        <taxon>Nectriaceae</taxon>
        <taxon>Fusarium</taxon>
        <taxon>Fusarium fujikuroi species complex</taxon>
    </lineage>
</organism>
<evidence type="ECO:0000256" key="3">
    <source>
        <dbReference type="ARBA" id="ARBA00023002"/>
    </source>
</evidence>
<dbReference type="EMBL" id="JAAOAS010000393">
    <property type="protein sequence ID" value="KAF5577125.1"/>
    <property type="molecule type" value="Genomic_DNA"/>
</dbReference>
<evidence type="ECO:0000256" key="5">
    <source>
        <dbReference type="ARBA" id="ARBA00023033"/>
    </source>
</evidence>
<dbReference type="AlphaFoldDB" id="A0A8H5KMQ2"/>
<keyword evidence="6" id="KW-0349">Heme</keyword>
<dbReference type="GO" id="GO:0020037">
    <property type="term" value="F:heme binding"/>
    <property type="evidence" value="ECO:0007669"/>
    <property type="project" value="InterPro"/>
</dbReference>
<dbReference type="Pfam" id="PF00067">
    <property type="entry name" value="p450"/>
    <property type="match status" value="1"/>
</dbReference>
<protein>
    <submittedName>
        <fullName evidence="7">Cytochrome P450 monooxygenase</fullName>
    </submittedName>
</protein>
<keyword evidence="5 7" id="KW-0503">Monooxygenase</keyword>
<dbReference type="InterPro" id="IPR002401">
    <property type="entry name" value="Cyt_P450_E_grp-I"/>
</dbReference>
<feature type="binding site" description="axial binding residue" evidence="6">
    <location>
        <position position="56"/>
    </location>
    <ligand>
        <name>heme</name>
        <dbReference type="ChEBI" id="CHEBI:30413"/>
    </ligand>
    <ligandPart>
        <name>Fe</name>
        <dbReference type="ChEBI" id="CHEBI:18248"/>
    </ligandPart>
</feature>
<dbReference type="InterPro" id="IPR050364">
    <property type="entry name" value="Cytochrome_P450_fung"/>
</dbReference>
<dbReference type="PANTHER" id="PTHR46300">
    <property type="entry name" value="P450, PUTATIVE (EUROFUNG)-RELATED-RELATED"/>
    <property type="match status" value="1"/>
</dbReference>
<dbReference type="GO" id="GO:0004497">
    <property type="term" value="F:monooxygenase activity"/>
    <property type="evidence" value="ECO:0007669"/>
    <property type="project" value="UniProtKB-KW"/>
</dbReference>
<name>A0A8H5KMQ2_9HYPO</name>
<dbReference type="Gene3D" id="1.10.630.10">
    <property type="entry name" value="Cytochrome P450"/>
    <property type="match status" value="1"/>
</dbReference>
<evidence type="ECO:0000313" key="8">
    <source>
        <dbReference type="Proteomes" id="UP000546213"/>
    </source>
</evidence>
<evidence type="ECO:0000256" key="4">
    <source>
        <dbReference type="ARBA" id="ARBA00023004"/>
    </source>
</evidence>
<gene>
    <name evidence="7" type="ORF">FPCIR_12239</name>
</gene>
<evidence type="ECO:0000256" key="6">
    <source>
        <dbReference type="PIRSR" id="PIRSR602401-1"/>
    </source>
</evidence>
<keyword evidence="4 6" id="KW-0408">Iron</keyword>
<dbReference type="InterPro" id="IPR036396">
    <property type="entry name" value="Cyt_P450_sf"/>
</dbReference>
<sequence>MLNWWAIHRDDNRWKDPDTNDPARHLSVPYNSAESVNLSDANQRDHFAYGAGRRICTGMHLAQNSLFINMSRTLWVFNIKRAKDENEKEIALKVVTEPGLLDIPSKFQAILEPRSNNIPTSKGNG</sequence>
<dbReference type="GO" id="GO:0005506">
    <property type="term" value="F:iron ion binding"/>
    <property type="evidence" value="ECO:0007669"/>
    <property type="project" value="InterPro"/>
</dbReference>